<dbReference type="SUPFAM" id="SSF52540">
    <property type="entry name" value="P-loop containing nucleoside triphosphate hydrolases"/>
    <property type="match status" value="2"/>
</dbReference>
<dbReference type="InterPro" id="IPR003593">
    <property type="entry name" value="AAA+_ATPase"/>
</dbReference>
<dbReference type="Gene3D" id="3.40.50.300">
    <property type="entry name" value="P-loop containing nucleotide triphosphate hydrolases"/>
    <property type="match status" value="2"/>
</dbReference>
<dbReference type="SMART" id="SM00382">
    <property type="entry name" value="AAA"/>
    <property type="match status" value="2"/>
</dbReference>
<feature type="domain" description="ABC transporter" evidence="6">
    <location>
        <begin position="369"/>
        <end position="620"/>
    </location>
</feature>
<comment type="subcellular location">
    <subcellularLocation>
        <location evidence="1">Cell inner membrane</location>
        <topology evidence="1">Peripheral membrane protein</topology>
    </subcellularLocation>
</comment>
<keyword evidence="3" id="KW-0813">Transport</keyword>
<dbReference type="InterPro" id="IPR017871">
    <property type="entry name" value="ABC_transporter-like_CS"/>
</dbReference>
<dbReference type="Pfam" id="PF00005">
    <property type="entry name" value="ABC_tran"/>
    <property type="match status" value="2"/>
</dbReference>
<evidence type="ECO:0000256" key="1">
    <source>
        <dbReference type="ARBA" id="ARBA00004417"/>
    </source>
</evidence>
<protein>
    <submittedName>
        <fullName evidence="7">ABC transporter ATP-binding protein</fullName>
    </submittedName>
</protein>
<keyword evidence="8" id="KW-1185">Reference proteome</keyword>
<dbReference type="PANTHER" id="PTHR43776">
    <property type="entry name" value="TRANSPORT ATP-BINDING PROTEIN"/>
    <property type="match status" value="1"/>
</dbReference>
<evidence type="ECO:0000256" key="5">
    <source>
        <dbReference type="ARBA" id="ARBA00022840"/>
    </source>
</evidence>
<dbReference type="NCBIfam" id="NF008453">
    <property type="entry name" value="PRK11308.1"/>
    <property type="match status" value="2"/>
</dbReference>
<comment type="caution">
    <text evidence="7">The sequence shown here is derived from an EMBL/GenBank/DDBJ whole genome shotgun (WGS) entry which is preliminary data.</text>
</comment>
<proteinExistence type="inferred from homology"/>
<dbReference type="RefSeq" id="WP_320501932.1">
    <property type="nucleotide sequence ID" value="NZ_JAXCLX010000003.1"/>
</dbReference>
<dbReference type="InterPro" id="IPR027417">
    <property type="entry name" value="P-loop_NTPase"/>
</dbReference>
<keyword evidence="5 7" id="KW-0067">ATP-binding</keyword>
<keyword evidence="4" id="KW-0547">Nucleotide-binding</keyword>
<dbReference type="CDD" id="cd03257">
    <property type="entry name" value="ABC_NikE_OppD_transporters"/>
    <property type="match status" value="2"/>
</dbReference>
<dbReference type="InterPro" id="IPR003439">
    <property type="entry name" value="ABC_transporter-like_ATP-bd"/>
</dbReference>
<evidence type="ECO:0000256" key="4">
    <source>
        <dbReference type="ARBA" id="ARBA00022741"/>
    </source>
</evidence>
<gene>
    <name evidence="7" type="ORF">SMD31_16075</name>
</gene>
<feature type="domain" description="ABC transporter" evidence="6">
    <location>
        <begin position="24"/>
        <end position="272"/>
    </location>
</feature>
<organism evidence="7 8">
    <name type="scientific">Dongia rigui</name>
    <dbReference type="NCBI Taxonomy" id="940149"/>
    <lineage>
        <taxon>Bacteria</taxon>
        <taxon>Pseudomonadati</taxon>
        <taxon>Pseudomonadota</taxon>
        <taxon>Alphaproteobacteria</taxon>
        <taxon>Rhodospirillales</taxon>
        <taxon>Dongiaceae</taxon>
        <taxon>Dongia</taxon>
    </lineage>
</organism>
<evidence type="ECO:0000259" key="6">
    <source>
        <dbReference type="PROSITE" id="PS50893"/>
    </source>
</evidence>
<evidence type="ECO:0000313" key="7">
    <source>
        <dbReference type="EMBL" id="MDY0873458.1"/>
    </source>
</evidence>
<dbReference type="Pfam" id="PF08352">
    <property type="entry name" value="oligo_HPY"/>
    <property type="match status" value="2"/>
</dbReference>
<dbReference type="GO" id="GO:0005524">
    <property type="term" value="F:ATP binding"/>
    <property type="evidence" value="ECO:0007669"/>
    <property type="project" value="UniProtKB-KW"/>
</dbReference>
<comment type="similarity">
    <text evidence="2">Belongs to the ABC transporter superfamily.</text>
</comment>
<evidence type="ECO:0000256" key="2">
    <source>
        <dbReference type="ARBA" id="ARBA00005417"/>
    </source>
</evidence>
<sequence length="698" mass="75132">MSSSAAATLDRPQEGQAKKPILELRNVSISYFVRAGELKVVPNISLTLYEGEALGLVGESGCGKSTVAFAIMKYLGGAGRITGGEILFEGRDMTKMSDAELRSIRGGRMAMVYQDPMSSLNPVITIGKQLMEVPLIHSNVNEAEAYKRAVQMLKEVNLPDPEHIMTRYPHQLSGGQQQRVVIAMALMAEPSLLVMDEPTTGLDVTVEAAVLDLVAQLRKKHNSAIVFISHNLGTVVRICDRIGVMYAGELVEEGPIGEVFRDPRHPYTRGLLNCIPTLNADKRTRPLSAIPGQVPPILNRPKGCIFAPRCPAAIPERCSVAPIPTGTYGTSGEHRVKCVRMDELPKHERPGTGATPANGNAAEKNGHVLTLDGLKKTYHQSIGMFGGTGYDVHAVDGITVAAERSETLAIVGESGCGKSTLAKVLTGIELASGGKVVLAGKDIGNTAVENRDGDTKRSIQMVFQNPESTLNPSHTIGYVMERAISKLKQISGKAARAQVNELLTTVNLPLEFANRKSRQLSGGQKQRVAIARALAGEPELILADEPVSALDVSVQAAIINLLVDIQKKRGSTLLFISHDLSVVRYLADHVAVMYLGKVMEYGSVADVFAPPYHPYTEALMSAVPIADPDVKQRRIILEGNVPSPQNRPKGCPFATRCPRKVGSICDDTPPPEQVSESGHRIACHIPMAELASITQVVF</sequence>
<dbReference type="EMBL" id="JAXCLX010000003">
    <property type="protein sequence ID" value="MDY0873458.1"/>
    <property type="molecule type" value="Genomic_DNA"/>
</dbReference>
<dbReference type="PROSITE" id="PS50893">
    <property type="entry name" value="ABC_TRANSPORTER_2"/>
    <property type="match status" value="2"/>
</dbReference>
<dbReference type="NCBIfam" id="NF007739">
    <property type="entry name" value="PRK10419.1"/>
    <property type="match status" value="2"/>
</dbReference>
<dbReference type="NCBIfam" id="TIGR01727">
    <property type="entry name" value="oligo_HPY"/>
    <property type="match status" value="2"/>
</dbReference>
<evidence type="ECO:0000256" key="3">
    <source>
        <dbReference type="ARBA" id="ARBA00022448"/>
    </source>
</evidence>
<dbReference type="Proteomes" id="UP001271769">
    <property type="component" value="Unassembled WGS sequence"/>
</dbReference>
<accession>A0ABU5E1K1</accession>
<dbReference type="PROSITE" id="PS00211">
    <property type="entry name" value="ABC_TRANSPORTER_1"/>
    <property type="match status" value="2"/>
</dbReference>
<dbReference type="PANTHER" id="PTHR43776:SF7">
    <property type="entry name" value="D,D-DIPEPTIDE TRANSPORT ATP-BINDING PROTEIN DDPF-RELATED"/>
    <property type="match status" value="1"/>
</dbReference>
<dbReference type="InterPro" id="IPR013563">
    <property type="entry name" value="Oligopep_ABC_C"/>
</dbReference>
<name>A0ABU5E1K1_9PROT</name>
<reference evidence="7 8" key="1">
    <citation type="journal article" date="2013" name="Antonie Van Leeuwenhoek">
        <title>Dongia rigui sp. nov., isolated from freshwater of a large wetland in Korea.</title>
        <authorList>
            <person name="Baik K.S."/>
            <person name="Hwang Y.M."/>
            <person name="Choi J.S."/>
            <person name="Kwon J."/>
            <person name="Seong C.N."/>
        </authorList>
    </citation>
    <scope>NUCLEOTIDE SEQUENCE [LARGE SCALE GENOMIC DNA]</scope>
    <source>
        <strain evidence="7 8">04SU4-P</strain>
    </source>
</reference>
<evidence type="ECO:0000313" key="8">
    <source>
        <dbReference type="Proteomes" id="UP001271769"/>
    </source>
</evidence>
<dbReference type="InterPro" id="IPR050319">
    <property type="entry name" value="ABC_transp_ATP-bind"/>
</dbReference>